<dbReference type="RefSeq" id="WP_302110149.1">
    <property type="nucleotide sequence ID" value="NZ_JAUKTR010000004.1"/>
</dbReference>
<dbReference type="Proteomes" id="UP001169063">
    <property type="component" value="Unassembled WGS sequence"/>
</dbReference>
<organism evidence="2 3">
    <name type="scientific">Peiella sedimenti</name>
    <dbReference type="NCBI Taxonomy" id="3061083"/>
    <lineage>
        <taxon>Bacteria</taxon>
        <taxon>Pseudomonadati</taxon>
        <taxon>Pseudomonadota</taxon>
        <taxon>Alphaproteobacteria</taxon>
        <taxon>Caulobacterales</taxon>
        <taxon>Caulobacteraceae</taxon>
        <taxon>Peiella</taxon>
    </lineage>
</organism>
<evidence type="ECO:0000313" key="3">
    <source>
        <dbReference type="Proteomes" id="UP001169063"/>
    </source>
</evidence>
<feature type="signal peptide" evidence="1">
    <location>
        <begin position="1"/>
        <end position="22"/>
    </location>
</feature>
<accession>A0ABT8SP39</accession>
<dbReference type="InterPro" id="IPR058067">
    <property type="entry name" value="CC_3452-like"/>
</dbReference>
<dbReference type="InterPro" id="IPR058513">
    <property type="entry name" value="DUF8200"/>
</dbReference>
<feature type="chain" id="PRO_5045565856" description="Secreted protein" evidence="1">
    <location>
        <begin position="23"/>
        <end position="100"/>
    </location>
</feature>
<name>A0ABT8SP39_9CAUL</name>
<evidence type="ECO:0000256" key="1">
    <source>
        <dbReference type="SAM" id="SignalP"/>
    </source>
</evidence>
<proteinExistence type="predicted"/>
<sequence>MRTFTAFAASAILLGLAGAAGAAGTTSLTFRDGQPADRFVLDGASWRCAENVCIATGGMSQPAMRACRRIVAEHGPVSTFTWRGEAFDAQRLAQCNAAAA</sequence>
<dbReference type="Pfam" id="PF26624">
    <property type="entry name" value="DUF8200"/>
    <property type="match status" value="1"/>
</dbReference>
<keyword evidence="3" id="KW-1185">Reference proteome</keyword>
<evidence type="ECO:0000313" key="2">
    <source>
        <dbReference type="EMBL" id="MDO1559714.1"/>
    </source>
</evidence>
<comment type="caution">
    <text evidence="2">The sequence shown here is derived from an EMBL/GenBank/DDBJ whole genome shotgun (WGS) entry which is preliminary data.</text>
</comment>
<gene>
    <name evidence="2" type="ORF">Q0812_09770</name>
</gene>
<evidence type="ECO:0008006" key="4">
    <source>
        <dbReference type="Google" id="ProtNLM"/>
    </source>
</evidence>
<protein>
    <recommendedName>
        <fullName evidence="4">Secreted protein</fullName>
    </recommendedName>
</protein>
<reference evidence="2" key="1">
    <citation type="submission" date="2023-07" db="EMBL/GenBank/DDBJ databases">
        <title>Brevundimonas soil sp. nov., isolated from the soil of chemical plant.</title>
        <authorList>
            <person name="Wu N."/>
        </authorList>
    </citation>
    <scope>NUCLEOTIDE SEQUENCE</scope>
    <source>
        <strain evidence="2">XZ-24</strain>
    </source>
</reference>
<keyword evidence="1" id="KW-0732">Signal</keyword>
<dbReference type="NCBIfam" id="NF047636">
    <property type="entry name" value="CC_3452_fam"/>
    <property type="match status" value="1"/>
</dbReference>
<dbReference type="EMBL" id="JAUKTR010000004">
    <property type="protein sequence ID" value="MDO1559714.1"/>
    <property type="molecule type" value="Genomic_DNA"/>
</dbReference>